<dbReference type="NCBIfam" id="NF033441">
    <property type="entry name" value="BREX_BrxC"/>
    <property type="match status" value="1"/>
</dbReference>
<evidence type="ECO:0000313" key="2">
    <source>
        <dbReference type="EMBL" id="QRQ99503.1"/>
    </source>
</evidence>
<feature type="coiled-coil region" evidence="1">
    <location>
        <begin position="686"/>
        <end position="713"/>
    </location>
</feature>
<keyword evidence="1" id="KW-0175">Coiled coil</keyword>
<evidence type="ECO:0000313" key="3">
    <source>
        <dbReference type="Proteomes" id="UP000612680"/>
    </source>
</evidence>
<name>A0ABX7I155_9BACT</name>
<protein>
    <submittedName>
        <fullName evidence="2">BREX system P-loop protein BrxC</fullName>
    </submittedName>
</protein>
<proteinExistence type="predicted"/>
<accession>A0ABX7I155</accession>
<dbReference type="RefSeq" id="WP_204660265.1">
    <property type="nucleotide sequence ID" value="NZ_CP056775.1"/>
</dbReference>
<reference evidence="2 3" key="1">
    <citation type="submission" date="2020-06" db="EMBL/GenBank/DDBJ databases">
        <title>Dyadobacter sandarakinus sp. nov., isolated from the soil of the Arctic Yellow River Station.</title>
        <authorList>
            <person name="Zhang Y."/>
            <person name="Peng F."/>
        </authorList>
    </citation>
    <scope>NUCLEOTIDE SEQUENCE [LARGE SCALE GENOMIC DNA]</scope>
    <source>
        <strain evidence="2 3">Q3-56</strain>
    </source>
</reference>
<evidence type="ECO:0000256" key="1">
    <source>
        <dbReference type="SAM" id="Coils"/>
    </source>
</evidence>
<dbReference type="InterPro" id="IPR047679">
    <property type="entry name" value="BREX_BrxC"/>
</dbReference>
<keyword evidence="3" id="KW-1185">Reference proteome</keyword>
<dbReference type="EMBL" id="CP056775">
    <property type="protein sequence ID" value="QRQ99503.1"/>
    <property type="molecule type" value="Genomic_DNA"/>
</dbReference>
<gene>
    <name evidence="2" type="primary">brxC</name>
    <name evidence="2" type="ORF">HWI92_00530</name>
</gene>
<dbReference type="Proteomes" id="UP000612680">
    <property type="component" value="Chromosome"/>
</dbReference>
<sequence>MPSIKTLFDETKDIYRTIEKVVTFGNLSEEALAKEIGEYVVTDRLRDNFETLLEALDAGLRDSSHEIGVWVSGFYGSGKSSFSKYIGLALDHKRTIEGKPLRDRLANRINSPTIEPLLNSLVKKYDPVVFLIDLSAQQIGSYNLAPVGTIIYNEVMKWAGYPSEEKMALFERMLEMDGKLDTFKQTLRNEKDTDWDEVKHNNPLKAKAMAQNMAPVLYPQIWADARSFQIMQIDSIESEQERMTKMLALIRKRTGHDNVIFIVDEVGQYISAKEDLILALQGTLHNLKDIGQGKAWLLATAQQTLTEDNANARYNSDKLYKLNDRFPIKIDIEASDIKEIATKRLLGKSAAGNSTLKAMYGQHGESLRIRTKLENAEKTIFKADLTEKDFIDLYPFLPNHFTLLLTLLGKLASRRGGIGLRSVIRVVQDVLVDRSHQSLAEMEVGTLATTVSIFNILRADIQKSYGYVVEAVDKVGMIYNEDSLEHQIAKSVAVLQIVDDFPLTVNNLAVMMHPSVSSPSLKDQVRQKVDELKSNRSLTLKEVDGQLRFMTDAILRIDDNKVQHIPTSSEVRQLLDTQVQELFPRVPSAKVLEKTVNTGVQLAFEERTKSVLEINETIQAQLHFEAPDSYNRTVTELERLSTEKTAENTYYAVGQLDDSWVADLEEIVRCEHIYKQRNQHEGKEIADYMEGQRQDAERLKQRLRQRMVRALENGQLIFRGAAKTTKTYSATSYKDAMANCLKAVARTVYHKYDQAPKNIESDAAKKLLQYDDLKNLPESLNPFGLIKADGSIDTKASALKSIEEFLSRDGQAEGKKVLDRFNEPEFGWSKDTTRYLVAVMFLSSMVKLRIGGEYVTVKGPTSIEKLANATGFGQIGITLQTGDQPSNEQKKVAAQNLTALTGVSVLPLPQKIAETVIKHFPDLKDKYAGLDIRLQTLGLPGADRIKSLQDGITEILKGDGSDATFRLGKADATLYVDLQWAKKVRECLDNKATEKTVRALREVQKSVQTLPNVPIIELLRTEVVGQLGVADQMLSIDEFYDRIPDLKDTLGKVQQSIELACQQFEQTENARLDKAIADVRNRSAYSQLTDEQRDEIEQRLSKAQITNKSGIQGIQDIVNEGFQLQTQLSNLHTEIDQMAADNNIAPPTPDPLPYRNLDTTRPVVADPGTPLPKTRTVRLVHLPRKITKKTDLDHIIKELQSLKNGLTDGEVIELIW</sequence>
<organism evidence="2 3">
    <name type="scientific">Dyadobacter sandarakinus</name>
    <dbReference type="NCBI Taxonomy" id="2747268"/>
    <lineage>
        <taxon>Bacteria</taxon>
        <taxon>Pseudomonadati</taxon>
        <taxon>Bacteroidota</taxon>
        <taxon>Cytophagia</taxon>
        <taxon>Cytophagales</taxon>
        <taxon>Spirosomataceae</taxon>
        <taxon>Dyadobacter</taxon>
    </lineage>
</organism>